<evidence type="ECO:0000313" key="3">
    <source>
        <dbReference type="Proteomes" id="UP000480185"/>
    </source>
</evidence>
<keyword evidence="3" id="KW-1185">Reference proteome</keyword>
<sequence>MSKLSKTQKEFDQFFEENLKSEIDRLEDQRLQLKQRRNKQLIFFLIAAIPPIVIAQLVPKWYSVLCYVITVVIIGIGFSKIGKTYDKFGDMMKQKIVKEIVSFINPNFTYEPGQHIPESTFQDTGIFENQYNEYNGDDLIYGEVYKGHFHRTQIAFSEVEALHVESDRSGPDHDTNTVHKSVVFQGLFFEVEFDKHFKGTTIIHPNEKKSKQFQFKKFNIFRKHPELTEIDLGHEEFHESFTVKTNDEFQAKTLLTHDFIDELLTFIQSSQEKATNRIKHVPDSLIKKVVPYFSFKDGKMYFLHNTLQNHFEFDLNKKPDQKLIYSFFEDINQALKLIEDINIQLHH</sequence>
<accession>A0A6G1X8A0</accession>
<keyword evidence="1" id="KW-1133">Transmembrane helix</keyword>
<reference evidence="2 3" key="1">
    <citation type="submission" date="2019-11" db="EMBL/GenBank/DDBJ databases">
        <authorList>
            <person name="Li J."/>
        </authorList>
    </citation>
    <scope>NUCLEOTIDE SEQUENCE [LARGE SCALE GENOMIC DNA]</scope>
    <source>
        <strain evidence="2 3">J4</strain>
    </source>
</reference>
<name>A0A6G1X8A0_9BACI</name>
<dbReference type="AlphaFoldDB" id="A0A6G1X8A0"/>
<evidence type="ECO:0000313" key="2">
    <source>
        <dbReference type="EMBL" id="MRG87159.1"/>
    </source>
</evidence>
<feature type="transmembrane region" description="Helical" evidence="1">
    <location>
        <begin position="64"/>
        <end position="82"/>
    </location>
</feature>
<dbReference type="EMBL" id="WJNH01000007">
    <property type="protein sequence ID" value="MRG87159.1"/>
    <property type="molecule type" value="Genomic_DNA"/>
</dbReference>
<dbReference type="OrthoDB" id="4960523at2"/>
<gene>
    <name evidence="2" type="ORF">GH754_12655</name>
</gene>
<keyword evidence="1" id="KW-0812">Transmembrane</keyword>
<dbReference type="InterPro" id="IPR021484">
    <property type="entry name" value="DUF3137"/>
</dbReference>
<proteinExistence type="predicted"/>
<protein>
    <submittedName>
        <fullName evidence="2">DUF3137 domain-containing protein</fullName>
    </submittedName>
</protein>
<feature type="transmembrane region" description="Helical" evidence="1">
    <location>
        <begin position="41"/>
        <end position="58"/>
    </location>
</feature>
<dbReference type="Proteomes" id="UP000480185">
    <property type="component" value="Unassembled WGS sequence"/>
</dbReference>
<keyword evidence="1" id="KW-0472">Membrane</keyword>
<dbReference type="Pfam" id="PF11335">
    <property type="entry name" value="DUF3137"/>
    <property type="match status" value="1"/>
</dbReference>
<dbReference type="RefSeq" id="WP_153729036.1">
    <property type="nucleotide sequence ID" value="NZ_WJNH01000007.1"/>
</dbReference>
<comment type="caution">
    <text evidence="2">The sequence shown here is derived from an EMBL/GenBank/DDBJ whole genome shotgun (WGS) entry which is preliminary data.</text>
</comment>
<evidence type="ECO:0000256" key="1">
    <source>
        <dbReference type="SAM" id="Phobius"/>
    </source>
</evidence>
<organism evidence="2 3">
    <name type="scientific">Salinibacillus xinjiangensis</name>
    <dbReference type="NCBI Taxonomy" id="1229268"/>
    <lineage>
        <taxon>Bacteria</taxon>
        <taxon>Bacillati</taxon>
        <taxon>Bacillota</taxon>
        <taxon>Bacilli</taxon>
        <taxon>Bacillales</taxon>
        <taxon>Bacillaceae</taxon>
        <taxon>Salinibacillus</taxon>
    </lineage>
</organism>